<dbReference type="HOGENOM" id="CLU_014322_9_5_9"/>
<dbReference type="SMART" id="SM00646">
    <property type="entry name" value="Ami_3"/>
    <property type="match status" value="1"/>
</dbReference>
<dbReference type="GO" id="GO:0009253">
    <property type="term" value="P:peptidoglycan catabolic process"/>
    <property type="evidence" value="ECO:0007669"/>
    <property type="project" value="InterPro"/>
</dbReference>
<dbReference type="InterPro" id="IPR002508">
    <property type="entry name" value="MurNAc-LAA_cat"/>
</dbReference>
<name>W0EB96_9FIRM</name>
<proteinExistence type="predicted"/>
<protein>
    <submittedName>
        <fullName evidence="3">Cell wall hydrolase</fullName>
    </submittedName>
</protein>
<evidence type="ECO:0000313" key="4">
    <source>
        <dbReference type="Proteomes" id="UP000010847"/>
    </source>
</evidence>
<dbReference type="GO" id="GO:0008745">
    <property type="term" value="F:N-acetylmuramoyl-L-alanine amidase activity"/>
    <property type="evidence" value="ECO:0007669"/>
    <property type="project" value="InterPro"/>
</dbReference>
<dbReference type="CDD" id="cd02696">
    <property type="entry name" value="MurNAc-LAA"/>
    <property type="match status" value="1"/>
</dbReference>
<dbReference type="AlphaFoldDB" id="W0EB96"/>
<organism evidence="3 4">
    <name type="scientific">Desulfitobacterium metallireducens DSM 15288</name>
    <dbReference type="NCBI Taxonomy" id="871968"/>
    <lineage>
        <taxon>Bacteria</taxon>
        <taxon>Bacillati</taxon>
        <taxon>Bacillota</taxon>
        <taxon>Clostridia</taxon>
        <taxon>Eubacteriales</taxon>
        <taxon>Desulfitobacteriaceae</taxon>
        <taxon>Desulfitobacterium</taxon>
    </lineage>
</organism>
<keyword evidence="4" id="KW-1185">Reference proteome</keyword>
<evidence type="ECO:0000313" key="3">
    <source>
        <dbReference type="EMBL" id="AHF06793.1"/>
    </source>
</evidence>
<dbReference type="PANTHER" id="PTHR30404:SF0">
    <property type="entry name" value="N-ACETYLMURAMOYL-L-ALANINE AMIDASE AMIC"/>
    <property type="match status" value="1"/>
</dbReference>
<dbReference type="EMBL" id="CP007032">
    <property type="protein sequence ID" value="AHF06793.1"/>
    <property type="molecule type" value="Genomic_DNA"/>
</dbReference>
<gene>
    <name evidence="3" type="ORF">DESME_06745</name>
</gene>
<dbReference type="GO" id="GO:0030288">
    <property type="term" value="C:outer membrane-bounded periplasmic space"/>
    <property type="evidence" value="ECO:0007669"/>
    <property type="project" value="TreeGrafter"/>
</dbReference>
<keyword evidence="1 3" id="KW-0378">Hydrolase</keyword>
<dbReference type="STRING" id="871968.DESME_06745"/>
<dbReference type="eggNOG" id="COG0860">
    <property type="taxonomic scope" value="Bacteria"/>
</dbReference>
<dbReference type="Pfam" id="PF01520">
    <property type="entry name" value="Amidase_3"/>
    <property type="match status" value="1"/>
</dbReference>
<dbReference type="SUPFAM" id="SSF53187">
    <property type="entry name" value="Zn-dependent exopeptidases"/>
    <property type="match status" value="1"/>
</dbReference>
<evidence type="ECO:0000256" key="1">
    <source>
        <dbReference type="ARBA" id="ARBA00022801"/>
    </source>
</evidence>
<dbReference type="InterPro" id="IPR050695">
    <property type="entry name" value="N-acetylmuramoyl_amidase_3"/>
</dbReference>
<feature type="domain" description="MurNAc-LAA" evidence="2">
    <location>
        <begin position="68"/>
        <end position="181"/>
    </location>
</feature>
<dbReference type="Proteomes" id="UP000010847">
    <property type="component" value="Chromosome"/>
</dbReference>
<accession>W0EB96</accession>
<sequence>MLVDPGHGGPDSGAIGPNQTYEKDNNLAIALALKDVLEKAGAKVLLTRDKDVSIVNDYSELNDLQARVDLANNNNVDLFVSIHNDSFGKPEVHGTSTFYDSRNPKSNESLHLANSVQNAFIDIIETQNREVKQAPLYVLGNTNMPAILLETAFISNPYEEARLQNPTFQKNVAAAIFHGIFNYYKNPIPES</sequence>
<dbReference type="KEGG" id="dmt:DESME_06745"/>
<dbReference type="PANTHER" id="PTHR30404">
    <property type="entry name" value="N-ACETYLMURAMOYL-L-ALANINE AMIDASE"/>
    <property type="match status" value="1"/>
</dbReference>
<reference evidence="3 4" key="1">
    <citation type="submission" date="2013-12" db="EMBL/GenBank/DDBJ databases">
        <authorList>
            <consortium name="DOE Joint Genome Institute"/>
            <person name="Smidt H."/>
            <person name="Huntemann M."/>
            <person name="Han J."/>
            <person name="Chen A."/>
            <person name="Kyrpides N."/>
            <person name="Mavromatis K."/>
            <person name="Markowitz V."/>
            <person name="Palaniappan K."/>
            <person name="Ivanova N."/>
            <person name="Schaumberg A."/>
            <person name="Pati A."/>
            <person name="Liolios K."/>
            <person name="Nordberg H.P."/>
            <person name="Cantor M.N."/>
            <person name="Hua S.X."/>
            <person name="Woyke T."/>
        </authorList>
    </citation>
    <scope>NUCLEOTIDE SEQUENCE [LARGE SCALE GENOMIC DNA]</scope>
    <source>
        <strain evidence="4">DSM 15288</strain>
    </source>
</reference>
<dbReference type="Gene3D" id="3.40.630.40">
    <property type="entry name" value="Zn-dependent exopeptidases"/>
    <property type="match status" value="1"/>
</dbReference>
<evidence type="ECO:0000259" key="2">
    <source>
        <dbReference type="SMART" id="SM00646"/>
    </source>
</evidence>